<dbReference type="AlphaFoldDB" id="L1LC87"/>
<name>L1LC87_THEEQ</name>
<dbReference type="KEGG" id="beq:BEWA_014530"/>
<keyword evidence="2" id="KW-1185">Reference proteome</keyword>
<accession>L1LC87</accession>
<dbReference type="eggNOG" id="ENOG502SV8R">
    <property type="taxonomic scope" value="Eukaryota"/>
</dbReference>
<dbReference type="Proteomes" id="UP000031512">
    <property type="component" value="Unassembled WGS sequence"/>
</dbReference>
<comment type="caution">
    <text evidence="1">The sequence shown here is derived from an EMBL/GenBank/DDBJ whole genome shotgun (WGS) entry which is preliminary data.</text>
</comment>
<dbReference type="EMBL" id="ACOU01000004">
    <property type="protein sequence ID" value="EKX72894.1"/>
    <property type="molecule type" value="Genomic_DNA"/>
</dbReference>
<reference evidence="1 2" key="1">
    <citation type="journal article" date="2012" name="BMC Genomics">
        <title>Comparative genomic analysis and phylogenetic position of Theileria equi.</title>
        <authorList>
            <person name="Kappmeyer L.S."/>
            <person name="Thiagarajan M."/>
            <person name="Herndon D.R."/>
            <person name="Ramsay J.D."/>
            <person name="Caler E."/>
            <person name="Djikeng A."/>
            <person name="Gillespie J.J."/>
            <person name="Lau A.O."/>
            <person name="Roalson E.H."/>
            <person name="Silva J.C."/>
            <person name="Silva M.G."/>
            <person name="Suarez C.E."/>
            <person name="Ueti M.W."/>
            <person name="Nene V.M."/>
            <person name="Mealey R.H."/>
            <person name="Knowles D.P."/>
            <person name="Brayton K.A."/>
        </authorList>
    </citation>
    <scope>NUCLEOTIDE SEQUENCE [LARGE SCALE GENOMIC DNA]</scope>
    <source>
        <strain evidence="1 2">WA</strain>
    </source>
</reference>
<organism evidence="1 2">
    <name type="scientific">Theileria equi strain WA</name>
    <dbReference type="NCBI Taxonomy" id="1537102"/>
    <lineage>
        <taxon>Eukaryota</taxon>
        <taxon>Sar</taxon>
        <taxon>Alveolata</taxon>
        <taxon>Apicomplexa</taxon>
        <taxon>Aconoidasida</taxon>
        <taxon>Piroplasmida</taxon>
        <taxon>Theileriidae</taxon>
        <taxon>Theileria</taxon>
    </lineage>
</organism>
<protein>
    <submittedName>
        <fullName evidence="1">Uncharacterized protein</fullName>
    </submittedName>
</protein>
<evidence type="ECO:0000313" key="1">
    <source>
        <dbReference type="EMBL" id="EKX72894.1"/>
    </source>
</evidence>
<proteinExistence type="predicted"/>
<dbReference type="OrthoDB" id="359911at2759"/>
<dbReference type="GeneID" id="15804529"/>
<dbReference type="VEuPathDB" id="PiroplasmaDB:BEWA_014530"/>
<gene>
    <name evidence="1" type="ORF">BEWA_014530</name>
</gene>
<sequence>MALNQYGGTFMGFKAIREHGIKKGVQEATLNKCKFPTSDDKPEKVIVTLLSIESLKLPELALPSKREVVVTAIFDDDTIEESLTHLRQSSQTVDATFLHDAYTANFSRAELVLPCSGKESLVLYVSCITTFHLEDGTKRIEFRGHGYTKNIALTNCSQWTQCKEELKTTDDEAVPGTKFSFEIVTTKEEFGPKIPDDVIGSVLDKYKKNDVV</sequence>
<dbReference type="RefSeq" id="XP_004832346.1">
    <property type="nucleotide sequence ID" value="XM_004832289.1"/>
</dbReference>
<evidence type="ECO:0000313" key="2">
    <source>
        <dbReference type="Proteomes" id="UP000031512"/>
    </source>
</evidence>